<reference evidence="7 8" key="1">
    <citation type="submission" date="2021-06" db="EMBL/GenBank/DDBJ databases">
        <title>Caerostris extrusa draft genome.</title>
        <authorList>
            <person name="Kono N."/>
            <person name="Arakawa K."/>
        </authorList>
    </citation>
    <scope>NUCLEOTIDE SEQUENCE [LARGE SCALE GENOMIC DNA]</scope>
</reference>
<dbReference type="AlphaFoldDB" id="A0AAV4TUD7"/>
<evidence type="ECO:0000256" key="3">
    <source>
        <dbReference type="ARBA" id="ARBA00022989"/>
    </source>
</evidence>
<dbReference type="EMBL" id="BPLR01011843">
    <property type="protein sequence ID" value="GIY49499.1"/>
    <property type="molecule type" value="Genomic_DNA"/>
</dbReference>
<protein>
    <submittedName>
        <fullName evidence="7">ANF_receptor domain-containing protein</fullName>
    </submittedName>
</protein>
<evidence type="ECO:0000313" key="8">
    <source>
        <dbReference type="Proteomes" id="UP001054945"/>
    </source>
</evidence>
<sequence>MVKLTFSLFAVCDLLGEGMAAIFGPQSTESSSVVQSTCGALEVPHIQTRWEYRLKPRRNNINLYPPPNALGSAYLAYVREKNWKVFAILYETNDEKTKYPHFNENSVIGKLILYPDCIVEFMGNITSVFAYDNAEFRGNDGHLYQKNEDHLLRGAKYGRQMIYKFH</sequence>
<organism evidence="7 8">
    <name type="scientific">Caerostris extrusa</name>
    <name type="common">Bark spider</name>
    <name type="synonym">Caerostris bankana</name>
    <dbReference type="NCBI Taxonomy" id="172846"/>
    <lineage>
        <taxon>Eukaryota</taxon>
        <taxon>Metazoa</taxon>
        <taxon>Ecdysozoa</taxon>
        <taxon>Arthropoda</taxon>
        <taxon>Chelicerata</taxon>
        <taxon>Arachnida</taxon>
        <taxon>Araneae</taxon>
        <taxon>Araneomorphae</taxon>
        <taxon>Entelegynae</taxon>
        <taxon>Araneoidea</taxon>
        <taxon>Araneidae</taxon>
        <taxon>Caerostris</taxon>
    </lineage>
</organism>
<name>A0AAV4TUD7_CAEEX</name>
<comment type="caution">
    <text evidence="7">The sequence shown here is derived from an EMBL/GenBank/DDBJ whole genome shotgun (WGS) entry which is preliminary data.</text>
</comment>
<feature type="signal peptide" evidence="5">
    <location>
        <begin position="1"/>
        <end position="20"/>
    </location>
</feature>
<accession>A0AAV4TUD7</accession>
<feature type="chain" id="PRO_5043495441" evidence="5">
    <location>
        <begin position="21"/>
        <end position="166"/>
    </location>
</feature>
<keyword evidence="3" id="KW-1133">Transmembrane helix</keyword>
<comment type="subcellular location">
    <subcellularLocation>
        <location evidence="1">Membrane</location>
    </subcellularLocation>
</comment>
<dbReference type="Proteomes" id="UP001054945">
    <property type="component" value="Unassembled WGS sequence"/>
</dbReference>
<dbReference type="Pfam" id="PF01094">
    <property type="entry name" value="ANF_receptor"/>
    <property type="match status" value="1"/>
</dbReference>
<feature type="domain" description="Receptor ligand binding region" evidence="6">
    <location>
        <begin position="11"/>
        <end position="95"/>
    </location>
</feature>
<dbReference type="SUPFAM" id="SSF53822">
    <property type="entry name" value="Periplasmic binding protein-like I"/>
    <property type="match status" value="1"/>
</dbReference>
<keyword evidence="4" id="KW-0472">Membrane</keyword>
<dbReference type="InterPro" id="IPR001828">
    <property type="entry name" value="ANF_lig-bd_rcpt"/>
</dbReference>
<evidence type="ECO:0000256" key="4">
    <source>
        <dbReference type="ARBA" id="ARBA00023136"/>
    </source>
</evidence>
<evidence type="ECO:0000256" key="2">
    <source>
        <dbReference type="ARBA" id="ARBA00022692"/>
    </source>
</evidence>
<dbReference type="InterPro" id="IPR028082">
    <property type="entry name" value="Peripla_BP_I"/>
</dbReference>
<proteinExistence type="predicted"/>
<keyword evidence="5" id="KW-0732">Signal</keyword>
<dbReference type="GO" id="GO:0016020">
    <property type="term" value="C:membrane"/>
    <property type="evidence" value="ECO:0007669"/>
    <property type="project" value="UniProtKB-SubCell"/>
</dbReference>
<evidence type="ECO:0000259" key="6">
    <source>
        <dbReference type="Pfam" id="PF01094"/>
    </source>
</evidence>
<dbReference type="Gene3D" id="3.40.50.2300">
    <property type="match status" value="2"/>
</dbReference>
<evidence type="ECO:0000256" key="1">
    <source>
        <dbReference type="ARBA" id="ARBA00004370"/>
    </source>
</evidence>
<keyword evidence="8" id="KW-1185">Reference proteome</keyword>
<evidence type="ECO:0000313" key="7">
    <source>
        <dbReference type="EMBL" id="GIY49499.1"/>
    </source>
</evidence>
<keyword evidence="2" id="KW-0812">Transmembrane</keyword>
<evidence type="ECO:0000256" key="5">
    <source>
        <dbReference type="SAM" id="SignalP"/>
    </source>
</evidence>
<gene>
    <name evidence="7" type="primary">AVEN_268833_1</name>
    <name evidence="7" type="ORF">CEXT_734151</name>
</gene>